<keyword evidence="1" id="KW-1185">Reference proteome</keyword>
<proteinExistence type="predicted"/>
<accession>A0AC58T3H2</accession>
<dbReference type="RefSeq" id="XP_075091787.1">
    <property type="nucleotide sequence ID" value="XM_075235686.1"/>
</dbReference>
<name>A0AC58T3H2_TOBAC</name>
<evidence type="ECO:0000313" key="1">
    <source>
        <dbReference type="Proteomes" id="UP000790787"/>
    </source>
</evidence>
<organism evidence="1 2">
    <name type="scientific">Nicotiana tabacum</name>
    <name type="common">Common tobacco</name>
    <dbReference type="NCBI Taxonomy" id="4097"/>
    <lineage>
        <taxon>Eukaryota</taxon>
        <taxon>Viridiplantae</taxon>
        <taxon>Streptophyta</taxon>
        <taxon>Embryophyta</taxon>
        <taxon>Tracheophyta</taxon>
        <taxon>Spermatophyta</taxon>
        <taxon>Magnoliopsida</taxon>
        <taxon>eudicotyledons</taxon>
        <taxon>Gunneridae</taxon>
        <taxon>Pentapetalae</taxon>
        <taxon>asterids</taxon>
        <taxon>lamiids</taxon>
        <taxon>Solanales</taxon>
        <taxon>Solanaceae</taxon>
        <taxon>Nicotianoideae</taxon>
        <taxon>Nicotianeae</taxon>
        <taxon>Nicotiana</taxon>
    </lineage>
</organism>
<reference evidence="1" key="1">
    <citation type="journal article" date="2014" name="Nat. Commun.">
        <title>The tobacco genome sequence and its comparison with those of tomato and potato.</title>
        <authorList>
            <person name="Sierro N."/>
            <person name="Battey J.N."/>
            <person name="Ouadi S."/>
            <person name="Bakaher N."/>
            <person name="Bovet L."/>
            <person name="Willig A."/>
            <person name="Goepfert S."/>
            <person name="Peitsch M.C."/>
            <person name="Ivanov N.V."/>
        </authorList>
    </citation>
    <scope>NUCLEOTIDE SEQUENCE [LARGE SCALE GENOMIC DNA]</scope>
</reference>
<sequence length="358" mass="40053">MGSSGPSASTSVCTSNIDPSSPLFLSSSDVPGISLTIPFAGVGFGGWKRNMIVFLSARNKIGFIDGSCIKPPENSPQYRQWDRCNNMVISWFTHSLSPDIAESVQYSETAESIWKQLNNRYGAVNGTKVFELKRQLASTYQESLDIASYFNKLKKVWDELGVMCTTHANSCVCATKEGLQRKKEEDKVHQFLMGLNEVYIGVRSNLLMMQPLPSLDSVYNILLQDKKQRQVNPNPSFQSESASFNVNSFLNKSIPPHFQQKQFNPQAQQRQFHQRVTFDQSRNAAYCKYCTKPGHMVENCYKLIGFPSNFKFTKGRKGAANMVENSDLPYSECVPATQPTQPSVSQHDHGSGVPSLTK</sequence>
<protein>
    <submittedName>
        <fullName evidence="2">Uncharacterized protein LOC107825227</fullName>
    </submittedName>
</protein>
<gene>
    <name evidence="2" type="primary">LOC107825227</name>
</gene>
<dbReference type="Proteomes" id="UP000790787">
    <property type="component" value="Chromosome 17"/>
</dbReference>
<reference evidence="2" key="2">
    <citation type="submission" date="2025-08" db="UniProtKB">
        <authorList>
            <consortium name="RefSeq"/>
        </authorList>
    </citation>
    <scope>IDENTIFICATION</scope>
    <source>
        <tissue evidence="2">Leaf</tissue>
    </source>
</reference>
<evidence type="ECO:0000313" key="2">
    <source>
        <dbReference type="RefSeq" id="XP_075091787.1"/>
    </source>
</evidence>